<gene>
    <name evidence="2" type="ORF">G647_05656</name>
</gene>
<feature type="compositionally biased region" description="Polar residues" evidence="1">
    <location>
        <begin position="387"/>
        <end position="409"/>
    </location>
</feature>
<dbReference type="Proteomes" id="UP000030678">
    <property type="component" value="Unassembled WGS sequence"/>
</dbReference>
<evidence type="ECO:0000313" key="2">
    <source>
        <dbReference type="EMBL" id="ETI23849.1"/>
    </source>
</evidence>
<feature type="compositionally biased region" description="Polar residues" evidence="1">
    <location>
        <begin position="66"/>
        <end position="80"/>
    </location>
</feature>
<protein>
    <submittedName>
        <fullName evidence="2">Uncharacterized protein</fullName>
    </submittedName>
</protein>
<dbReference type="AlphaFoldDB" id="V9DA92"/>
<dbReference type="RefSeq" id="XP_008728204.1">
    <property type="nucleotide sequence ID" value="XM_008729982.1"/>
</dbReference>
<dbReference type="OrthoDB" id="4144012at2759"/>
<organism evidence="2 3">
    <name type="scientific">Cladophialophora carrionii CBS 160.54</name>
    <dbReference type="NCBI Taxonomy" id="1279043"/>
    <lineage>
        <taxon>Eukaryota</taxon>
        <taxon>Fungi</taxon>
        <taxon>Dikarya</taxon>
        <taxon>Ascomycota</taxon>
        <taxon>Pezizomycotina</taxon>
        <taxon>Eurotiomycetes</taxon>
        <taxon>Chaetothyriomycetidae</taxon>
        <taxon>Chaetothyriales</taxon>
        <taxon>Herpotrichiellaceae</taxon>
        <taxon>Cladophialophora</taxon>
    </lineage>
</organism>
<feature type="region of interest" description="Disordered" evidence="1">
    <location>
        <begin position="55"/>
        <end position="89"/>
    </location>
</feature>
<dbReference type="GeneID" id="19984149"/>
<proteinExistence type="predicted"/>
<dbReference type="VEuPathDB" id="FungiDB:G647_05656"/>
<feature type="compositionally biased region" description="Basic residues" evidence="1">
    <location>
        <begin position="365"/>
        <end position="386"/>
    </location>
</feature>
<evidence type="ECO:0000256" key="1">
    <source>
        <dbReference type="SAM" id="MobiDB-lite"/>
    </source>
</evidence>
<evidence type="ECO:0000313" key="3">
    <source>
        <dbReference type="Proteomes" id="UP000030678"/>
    </source>
</evidence>
<dbReference type="EMBL" id="KB822705">
    <property type="protein sequence ID" value="ETI23849.1"/>
    <property type="molecule type" value="Genomic_DNA"/>
</dbReference>
<dbReference type="HOGENOM" id="CLU_035335_0_0_1"/>
<reference evidence="2 3" key="1">
    <citation type="submission" date="2013-03" db="EMBL/GenBank/DDBJ databases">
        <title>The Genome Sequence of Cladophialophora carrionii CBS 160.54.</title>
        <authorList>
            <consortium name="The Broad Institute Genomics Platform"/>
            <person name="Cuomo C."/>
            <person name="de Hoog S."/>
            <person name="Gorbushina A."/>
            <person name="Walker B."/>
            <person name="Young S.K."/>
            <person name="Zeng Q."/>
            <person name="Gargeya S."/>
            <person name="Fitzgerald M."/>
            <person name="Haas B."/>
            <person name="Abouelleil A."/>
            <person name="Allen A.W."/>
            <person name="Alvarado L."/>
            <person name="Arachchi H.M."/>
            <person name="Berlin A.M."/>
            <person name="Chapman S.B."/>
            <person name="Gainer-Dewar J."/>
            <person name="Goldberg J."/>
            <person name="Griggs A."/>
            <person name="Gujja S."/>
            <person name="Hansen M."/>
            <person name="Howarth C."/>
            <person name="Imamovic A."/>
            <person name="Ireland A."/>
            <person name="Larimer J."/>
            <person name="McCowan C."/>
            <person name="Murphy C."/>
            <person name="Pearson M."/>
            <person name="Poon T.W."/>
            <person name="Priest M."/>
            <person name="Roberts A."/>
            <person name="Saif S."/>
            <person name="Shea T."/>
            <person name="Sisk P."/>
            <person name="Sykes S."/>
            <person name="Wortman J."/>
            <person name="Nusbaum C."/>
            <person name="Birren B."/>
        </authorList>
    </citation>
    <scope>NUCLEOTIDE SEQUENCE [LARGE SCALE GENOMIC DNA]</scope>
    <source>
        <strain evidence="2 3">CBS 160.54</strain>
    </source>
</reference>
<sequence length="498" mass="55679">MPSVQGFNITVEGVDGTPLTTYGTRSRGKVVYTSMEARDGARFQIRVKPDFPFPEPKDAIVGGEQQPVSRQSLESSNANNAMDCDERDGKPNRPYEFFASVYIDGNSRSEDNLQIPTEPGEQYYRSEGHVFKGRCCGAVMEDDVVTGSDSESGMLTRYLVLPWVFRQKGIDVLLGHMNISETDADIPKTDLEQDLADMTEAMARDGLSKPAGSKRGQIEITITREVTVKVVRPKKYGQQEDTVHRANDDCNTHEITVDANNKRHIRTTTVTTRPYRADEQFFCKVCISYYDITKLRKLGLCAQDGTPIDRRLLALSSRPESPGPLKRRSDYEFGRYGLRIDNPMLSDGEESESSDSTSDSDVPRRNKRHRAITSRRRKARLTKPRKNNQMLSWTAQKGPESSNQNVHAAQSPSTSLVLPEFHFDPNDEVSGWARELHAALGTPRATDSQLQIANASAEPEDVHTATGDMELITVGTEIVELSDEVDILHEHRRLGASR</sequence>
<name>V9DA92_9EURO</name>
<accession>V9DA92</accession>
<feature type="region of interest" description="Disordered" evidence="1">
    <location>
        <begin position="342"/>
        <end position="409"/>
    </location>
</feature>